<reference evidence="7 8" key="1">
    <citation type="submission" date="2015-07" db="EMBL/GenBank/DDBJ databases">
        <title>Genome analysis of myxobacterium Chondromyces crocatus Cm c5 reveals a high potential for natural compound synthesis and the genetic basis for the loss of fruiting body formation.</title>
        <authorList>
            <person name="Zaburannyi N."/>
            <person name="Bunk B."/>
            <person name="Maier J."/>
            <person name="Overmann J."/>
            <person name="Mueller R."/>
        </authorList>
    </citation>
    <scope>NUCLEOTIDE SEQUENCE [LARGE SCALE GENOMIC DNA]</scope>
    <source>
        <strain evidence="7 8">Cm c5</strain>
    </source>
</reference>
<dbReference type="Gene3D" id="1.10.510.10">
    <property type="entry name" value="Transferase(Phosphotransferase) domain 1"/>
    <property type="match status" value="1"/>
</dbReference>
<dbReference type="KEGG" id="ccro:CMC5_025320"/>
<feature type="region of interest" description="Disordered" evidence="5">
    <location>
        <begin position="526"/>
        <end position="603"/>
    </location>
</feature>
<evidence type="ECO:0000313" key="7">
    <source>
        <dbReference type="EMBL" id="AKT38386.1"/>
    </source>
</evidence>
<dbReference type="PANTHER" id="PTHR43289:SF6">
    <property type="entry name" value="SERINE_THREONINE-PROTEIN KINASE NEKL-3"/>
    <property type="match status" value="1"/>
</dbReference>
<feature type="region of interest" description="Disordered" evidence="5">
    <location>
        <begin position="341"/>
        <end position="388"/>
    </location>
</feature>
<dbReference type="PROSITE" id="PS00109">
    <property type="entry name" value="PROTEIN_KINASE_TYR"/>
    <property type="match status" value="1"/>
</dbReference>
<name>A0A0K1EBX0_CHOCO</name>
<dbReference type="PATRIC" id="fig|52.7.peg.2755"/>
<keyword evidence="8" id="KW-1185">Reference proteome</keyword>
<dbReference type="STRING" id="52.CMC5_025320"/>
<keyword evidence="4" id="KW-0067">ATP-binding</keyword>
<dbReference type="EMBL" id="CP012159">
    <property type="protein sequence ID" value="AKT38386.1"/>
    <property type="molecule type" value="Genomic_DNA"/>
</dbReference>
<evidence type="ECO:0000256" key="3">
    <source>
        <dbReference type="ARBA" id="ARBA00022777"/>
    </source>
</evidence>
<keyword evidence="3 7" id="KW-0418">Kinase</keyword>
<dbReference type="Pfam" id="PF00069">
    <property type="entry name" value="Pkinase"/>
    <property type="match status" value="1"/>
</dbReference>
<feature type="compositionally biased region" description="Low complexity" evidence="5">
    <location>
        <begin position="352"/>
        <end position="366"/>
    </location>
</feature>
<dbReference type="CDD" id="cd14014">
    <property type="entry name" value="STKc_PknB_like"/>
    <property type="match status" value="1"/>
</dbReference>
<evidence type="ECO:0000256" key="1">
    <source>
        <dbReference type="ARBA" id="ARBA00022679"/>
    </source>
</evidence>
<dbReference type="GO" id="GO:0004674">
    <property type="term" value="F:protein serine/threonine kinase activity"/>
    <property type="evidence" value="ECO:0007669"/>
    <property type="project" value="UniProtKB-EC"/>
</dbReference>
<proteinExistence type="predicted"/>
<dbReference type="SUPFAM" id="SSF56112">
    <property type="entry name" value="Protein kinase-like (PK-like)"/>
    <property type="match status" value="1"/>
</dbReference>
<feature type="domain" description="Protein kinase" evidence="6">
    <location>
        <begin position="16"/>
        <end position="295"/>
    </location>
</feature>
<accession>A0A0K1EBX0</accession>
<dbReference type="InterPro" id="IPR011009">
    <property type="entry name" value="Kinase-like_dom_sf"/>
</dbReference>
<dbReference type="RefSeq" id="WP_281180851.1">
    <property type="nucleotide sequence ID" value="NZ_CP012159.1"/>
</dbReference>
<dbReference type="Proteomes" id="UP000067626">
    <property type="component" value="Chromosome"/>
</dbReference>
<dbReference type="Gene3D" id="3.30.200.20">
    <property type="entry name" value="Phosphorylase Kinase, domain 1"/>
    <property type="match status" value="1"/>
</dbReference>
<feature type="compositionally biased region" description="Low complexity" evidence="5">
    <location>
        <begin position="546"/>
        <end position="589"/>
    </location>
</feature>
<dbReference type="PROSITE" id="PS50011">
    <property type="entry name" value="PROTEIN_KINASE_DOM"/>
    <property type="match status" value="1"/>
</dbReference>
<evidence type="ECO:0000256" key="4">
    <source>
        <dbReference type="ARBA" id="ARBA00022840"/>
    </source>
</evidence>
<dbReference type="InterPro" id="IPR000719">
    <property type="entry name" value="Prot_kinase_dom"/>
</dbReference>
<sequence length="603" mass="64823">MEPENPKGPELRFGKYSLIATLGQGGMADVFLAVTQGPAGFSKLQVIKRLRRADIGDENDIITMFLDEARLAARLNHPNVVQTNEVGDVEGEYFIAMEYLDGQPLNRILQRMRINGRVAGARGEAILLKVIADTLAGLHYAHELSDYDGTPLHVVHRDISPHNIFVTYEGHTKVVDFGIAKAATRSSQTTTGVLKGKLSYMAPEQARAKSVDRRADIFVIGIVLWEILAGVKMWKGLGDMEIVNKIFNQELPRLTDYRPDLDPELVQIMDRALAYDQTQRYTTAAELRADILGYLDRSGQRVSSEETGELVASLFSDRRSRLQAVIDSQLKRLRSGSASLLDMNSMLPPPSTRSSSSSGSQPLPNLAYPTAEGSGVTQQVPQAPPPPSPPVRRILFPALAGAVSAGVVALLVLRGQGPEQAPPPPPAAATTELAAQLSGSAQPSADALALPKTIELRISAAPASAKLFLDDVALGANPFTGRFPADGARHLVRVEAQGYATQKEFAQFGDDVTMEFDLEKKSAATVSYRPRRASTQPADELPYEPTSAATADDSAKAATTAKPKRSLSGSDPWSGSSAPAATTPTDAATNKPKRTLSSDPWAK</sequence>
<dbReference type="AlphaFoldDB" id="A0A0K1EBX0"/>
<gene>
    <name evidence="7" type="ORF">CMC5_025320</name>
</gene>
<dbReference type="PANTHER" id="PTHR43289">
    <property type="entry name" value="MITOGEN-ACTIVATED PROTEIN KINASE KINASE KINASE 20-RELATED"/>
    <property type="match status" value="1"/>
</dbReference>
<evidence type="ECO:0000256" key="2">
    <source>
        <dbReference type="ARBA" id="ARBA00022741"/>
    </source>
</evidence>
<dbReference type="InterPro" id="IPR008266">
    <property type="entry name" value="Tyr_kinase_AS"/>
</dbReference>
<keyword evidence="2" id="KW-0547">Nucleotide-binding</keyword>
<evidence type="ECO:0000256" key="5">
    <source>
        <dbReference type="SAM" id="MobiDB-lite"/>
    </source>
</evidence>
<keyword evidence="1 7" id="KW-0808">Transferase</keyword>
<protein>
    <submittedName>
        <fullName evidence="7">Protein kinase</fullName>
        <ecNumber evidence="7">2.7.11.1</ecNumber>
    </submittedName>
</protein>
<organism evidence="7 8">
    <name type="scientific">Chondromyces crocatus</name>
    <dbReference type="NCBI Taxonomy" id="52"/>
    <lineage>
        <taxon>Bacteria</taxon>
        <taxon>Pseudomonadati</taxon>
        <taxon>Myxococcota</taxon>
        <taxon>Polyangia</taxon>
        <taxon>Polyangiales</taxon>
        <taxon>Polyangiaceae</taxon>
        <taxon>Chondromyces</taxon>
    </lineage>
</organism>
<evidence type="ECO:0000259" key="6">
    <source>
        <dbReference type="PROSITE" id="PS50011"/>
    </source>
</evidence>
<dbReference type="EC" id="2.7.11.1" evidence="7"/>
<dbReference type="GO" id="GO:0005524">
    <property type="term" value="F:ATP binding"/>
    <property type="evidence" value="ECO:0007669"/>
    <property type="project" value="UniProtKB-KW"/>
</dbReference>
<evidence type="ECO:0000313" key="8">
    <source>
        <dbReference type="Proteomes" id="UP000067626"/>
    </source>
</evidence>